<feature type="transmembrane region" description="Helical" evidence="1">
    <location>
        <begin position="54"/>
        <end position="76"/>
    </location>
</feature>
<keyword evidence="1" id="KW-1133">Transmembrane helix</keyword>
<name>A0A4Y0BEY9_ANOFN</name>
<dbReference type="VEuPathDB" id="VectorBase:AFUN2_003893"/>
<dbReference type="STRING" id="62324.A0A4Y0BEY9"/>
<dbReference type="GO" id="GO:0003676">
    <property type="term" value="F:nucleic acid binding"/>
    <property type="evidence" value="ECO:0007669"/>
    <property type="project" value="InterPro"/>
</dbReference>
<keyword evidence="1" id="KW-0472">Membrane</keyword>
<dbReference type="AlphaFoldDB" id="A0A4Y0BEY9"/>
<dbReference type="PANTHER" id="PTHR47331">
    <property type="entry name" value="PHD-TYPE DOMAIN-CONTAINING PROTEIN"/>
    <property type="match status" value="1"/>
</dbReference>
<reference evidence="2" key="1">
    <citation type="submission" date="2020-05" db="UniProtKB">
        <authorList>
            <consortium name="EnsemblMetazoa"/>
        </authorList>
    </citation>
    <scope>IDENTIFICATION</scope>
    <source>
        <strain evidence="2">FUMOZ</strain>
    </source>
</reference>
<proteinExistence type="predicted"/>
<protein>
    <submittedName>
        <fullName evidence="2">Uncharacterized protein</fullName>
    </submittedName>
</protein>
<dbReference type="EnsemblMetazoa" id="AFUN018557-RA">
    <property type="protein sequence ID" value="AFUN018557-PA"/>
    <property type="gene ID" value="AFUN018557"/>
</dbReference>
<dbReference type="VEuPathDB" id="VectorBase:AFUN018557"/>
<organism evidence="2">
    <name type="scientific">Anopheles funestus</name>
    <name type="common">African malaria mosquito</name>
    <dbReference type="NCBI Taxonomy" id="62324"/>
    <lineage>
        <taxon>Eukaryota</taxon>
        <taxon>Metazoa</taxon>
        <taxon>Ecdysozoa</taxon>
        <taxon>Arthropoda</taxon>
        <taxon>Hexapoda</taxon>
        <taxon>Insecta</taxon>
        <taxon>Pterygota</taxon>
        <taxon>Neoptera</taxon>
        <taxon>Endopterygota</taxon>
        <taxon>Diptera</taxon>
        <taxon>Nematocera</taxon>
        <taxon>Culicoidea</taxon>
        <taxon>Culicidae</taxon>
        <taxon>Anophelinae</taxon>
        <taxon>Anopheles</taxon>
    </lineage>
</organism>
<accession>A0A4Y0BEY9</accession>
<dbReference type="InterPro" id="IPR036397">
    <property type="entry name" value="RNaseH_sf"/>
</dbReference>
<evidence type="ECO:0000313" key="2">
    <source>
        <dbReference type="EnsemblMetazoa" id="AFUN018557-PA"/>
    </source>
</evidence>
<keyword evidence="1" id="KW-0812">Transmembrane</keyword>
<sequence length="242" mass="27550">MYRFGSYRLAHHRLASSSPAAKATSSTQKLPFLYTGVDLCGPTHYRQSHRKAQLIKSFVAIFICMAVKAVHIALVADLSVMHFLPHFDVLSHGEENLLSSNVTTPGTFWALPQSSVITPCIDDDIKFKFPPRSPNFGGLWEAAVKSFKAHFKPTIRNAVLTSEELNTLLIQIEGCMNSPLTLTPLSNEPSDLEVLPAVHFLIHRPIVYLAEQSLKELPFNHLDRWQRLQEYLRRFWKRWPTD</sequence>
<evidence type="ECO:0000256" key="1">
    <source>
        <dbReference type="SAM" id="Phobius"/>
    </source>
</evidence>
<dbReference type="Gene3D" id="3.30.420.10">
    <property type="entry name" value="Ribonuclease H-like superfamily/Ribonuclease H"/>
    <property type="match status" value="1"/>
</dbReference>